<protein>
    <submittedName>
        <fullName evidence="1">Uncharacterized protein</fullName>
    </submittedName>
</protein>
<reference evidence="1" key="1">
    <citation type="submission" date="2014-05" db="EMBL/GenBank/DDBJ databases">
        <authorList>
            <person name="Chronopoulou M."/>
        </authorList>
    </citation>
    <scope>NUCLEOTIDE SEQUENCE</scope>
    <source>
        <tissue evidence="1">Whole organism</tissue>
    </source>
</reference>
<sequence length="116" mass="13008">CHNPKHHHRGRIFGLGDCPDAVVSLANAYHQIILLVVDGVNSQCLFIREKTDPLAVVHQIIRKLLTSLKKELFLTLGQEWPLNSSKQLSYSLLDDLTYSRPVHLLLHGFLTSSSLG</sequence>
<proteinExistence type="predicted"/>
<name>A0A0K2UAX2_LEPSM</name>
<dbReference type="EMBL" id="HACA01017874">
    <property type="protein sequence ID" value="CDW35235.1"/>
    <property type="molecule type" value="Transcribed_RNA"/>
</dbReference>
<evidence type="ECO:0000313" key="1">
    <source>
        <dbReference type="EMBL" id="CDW35235.1"/>
    </source>
</evidence>
<feature type="non-terminal residue" evidence="1">
    <location>
        <position position="1"/>
    </location>
</feature>
<dbReference type="AlphaFoldDB" id="A0A0K2UAX2"/>
<organism evidence="1">
    <name type="scientific">Lepeophtheirus salmonis</name>
    <name type="common">Salmon louse</name>
    <name type="synonym">Caligus salmonis</name>
    <dbReference type="NCBI Taxonomy" id="72036"/>
    <lineage>
        <taxon>Eukaryota</taxon>
        <taxon>Metazoa</taxon>
        <taxon>Ecdysozoa</taxon>
        <taxon>Arthropoda</taxon>
        <taxon>Crustacea</taxon>
        <taxon>Multicrustacea</taxon>
        <taxon>Hexanauplia</taxon>
        <taxon>Copepoda</taxon>
        <taxon>Siphonostomatoida</taxon>
        <taxon>Caligidae</taxon>
        <taxon>Lepeophtheirus</taxon>
    </lineage>
</organism>
<accession>A0A0K2UAX2</accession>